<comment type="caution">
    <text evidence="2">The sequence shown here is derived from an EMBL/GenBank/DDBJ whole genome shotgun (WGS) entry which is preliminary data.</text>
</comment>
<evidence type="ECO:0000313" key="4">
    <source>
        <dbReference type="EMBL" id="EXX70358.1"/>
    </source>
</evidence>
<dbReference type="EMBL" id="JEMT01023739">
    <property type="protein sequence ID" value="EXX63885.1"/>
    <property type="molecule type" value="Genomic_DNA"/>
</dbReference>
<dbReference type="EMBL" id="JEMT01016610">
    <property type="protein sequence ID" value="EXX70358.1"/>
    <property type="molecule type" value="Genomic_DNA"/>
</dbReference>
<dbReference type="AlphaFoldDB" id="A0A015LVP4"/>
<dbReference type="OrthoDB" id="2440225at2759"/>
<protein>
    <recommendedName>
        <fullName evidence="1">DUF6570 domain-containing protein</fullName>
    </recommendedName>
</protein>
<evidence type="ECO:0000313" key="5">
    <source>
        <dbReference type="Proteomes" id="UP000022910"/>
    </source>
</evidence>
<dbReference type="Pfam" id="PF20209">
    <property type="entry name" value="DUF6570"/>
    <property type="match status" value="1"/>
</dbReference>
<evidence type="ECO:0000259" key="1">
    <source>
        <dbReference type="Pfam" id="PF20209"/>
    </source>
</evidence>
<dbReference type="STRING" id="1432141.A0A015LVP4"/>
<evidence type="ECO:0000313" key="3">
    <source>
        <dbReference type="EMBL" id="EXX63885.1"/>
    </source>
</evidence>
<evidence type="ECO:0000313" key="2">
    <source>
        <dbReference type="EMBL" id="EXX58668.1"/>
    </source>
</evidence>
<dbReference type="InterPro" id="IPR046700">
    <property type="entry name" value="DUF6570"/>
</dbReference>
<accession>A0A015LVP4</accession>
<sequence>MDPGEVPDDLQNLTEIEEMLIARVFPMMLVYRLRGGQHGYRGNVINFPQNVQELATKLPRHPSSLDVLVIRRHSASNPEAFRDFRVCRNKVIRALNWLKENNRYYADIIIDYEVLRSLPIDGSIDDQLRDVRMIAEELNHENEDNVITRTFVPFLPSTLHEDVAIKNALDRMQSENNPIAWPQINSSPINEFQTPGYIACAFSTLYPTGCADLRAERIWDIKPAEYFKHLLLYKDGRFARHARWWYFALNSQMRWRALQEGKVYVKQNLTDGQITVTDIQERISSGDNHIADKIMRYGEGL</sequence>
<feature type="domain" description="DUF6570" evidence="1">
    <location>
        <begin position="1"/>
        <end position="115"/>
    </location>
</feature>
<name>A0A015LVP4_RHIIW</name>
<dbReference type="HOGENOM" id="CLU_050900_0_0_1"/>
<organism evidence="2 5">
    <name type="scientific">Rhizophagus irregularis (strain DAOM 197198w)</name>
    <name type="common">Glomus intraradices</name>
    <dbReference type="NCBI Taxonomy" id="1432141"/>
    <lineage>
        <taxon>Eukaryota</taxon>
        <taxon>Fungi</taxon>
        <taxon>Fungi incertae sedis</taxon>
        <taxon>Mucoromycota</taxon>
        <taxon>Glomeromycotina</taxon>
        <taxon>Glomeromycetes</taxon>
        <taxon>Glomerales</taxon>
        <taxon>Glomeraceae</taxon>
        <taxon>Rhizophagus</taxon>
    </lineage>
</organism>
<proteinExistence type="predicted"/>
<dbReference type="Proteomes" id="UP000022910">
    <property type="component" value="Unassembled WGS sequence"/>
</dbReference>
<gene>
    <name evidence="4" type="ORF">RirG_088200</name>
    <name evidence="3" type="ORF">RirG_148120</name>
    <name evidence="2" type="ORF">RirG_195800</name>
</gene>
<reference evidence="2 5" key="1">
    <citation type="submission" date="2014-02" db="EMBL/GenBank/DDBJ databases">
        <title>Single nucleus genome sequencing reveals high similarity among nuclei of an endomycorrhizal fungus.</title>
        <authorList>
            <person name="Lin K."/>
            <person name="Geurts R."/>
            <person name="Zhang Z."/>
            <person name="Limpens E."/>
            <person name="Saunders D.G."/>
            <person name="Mu D."/>
            <person name="Pang E."/>
            <person name="Cao H."/>
            <person name="Cha H."/>
            <person name="Lin T."/>
            <person name="Zhou Q."/>
            <person name="Shang Y."/>
            <person name="Li Y."/>
            <person name="Ivanov S."/>
            <person name="Sharma T."/>
            <person name="Velzen R.V."/>
            <person name="Ruijter N.D."/>
            <person name="Aanen D.K."/>
            <person name="Win J."/>
            <person name="Kamoun S."/>
            <person name="Bisseling T."/>
            <person name="Huang S."/>
        </authorList>
    </citation>
    <scope>NUCLEOTIDE SEQUENCE [LARGE SCALE GENOMIC DNA]</scope>
    <source>
        <strain evidence="2">DAOM 197198w</strain>
        <strain evidence="5">DAOM197198w</strain>
    </source>
</reference>
<keyword evidence="5" id="KW-1185">Reference proteome</keyword>
<dbReference type="EMBL" id="JEMT01026642">
    <property type="protein sequence ID" value="EXX58668.1"/>
    <property type="molecule type" value="Genomic_DNA"/>
</dbReference>